<dbReference type="PANTHER" id="PTHR43711">
    <property type="entry name" value="TWO-COMPONENT HISTIDINE KINASE"/>
    <property type="match status" value="1"/>
</dbReference>
<dbReference type="GO" id="GO:0031969">
    <property type="term" value="C:chloroplast membrane"/>
    <property type="evidence" value="ECO:0007669"/>
    <property type="project" value="UniProtKB-SubCell"/>
</dbReference>
<proteinExistence type="predicted"/>
<gene>
    <name evidence="13" type="primary">dfr</name>
</gene>
<feature type="domain" description="Histidine kinase" evidence="10">
    <location>
        <begin position="402"/>
        <end position="635"/>
    </location>
</feature>
<name>A0A8E7PHG2_9FLOR</name>
<dbReference type="CDD" id="cd00130">
    <property type="entry name" value="PAS"/>
    <property type="match status" value="1"/>
</dbReference>
<keyword evidence="7" id="KW-0902">Two-component regulatory system</keyword>
<dbReference type="CDD" id="cd06225">
    <property type="entry name" value="HAMP"/>
    <property type="match status" value="1"/>
</dbReference>
<evidence type="ECO:0000256" key="2">
    <source>
        <dbReference type="ARBA" id="ARBA00004508"/>
    </source>
</evidence>
<evidence type="ECO:0000256" key="1">
    <source>
        <dbReference type="ARBA" id="ARBA00000085"/>
    </source>
</evidence>
<keyword evidence="5" id="KW-0808">Transferase</keyword>
<comment type="subcellular location">
    <subcellularLocation>
        <location evidence="2">Plastid</location>
        <location evidence="2">Chloroplast membrane</location>
        <topology evidence="2">Multi-pass membrane protein</topology>
    </subcellularLocation>
</comment>
<keyword evidence="4" id="KW-0597">Phosphoprotein</keyword>
<keyword evidence="9" id="KW-0812">Transmembrane</keyword>
<keyword evidence="6" id="KW-0418">Kinase</keyword>
<evidence type="ECO:0000256" key="5">
    <source>
        <dbReference type="ARBA" id="ARBA00022679"/>
    </source>
</evidence>
<dbReference type="PROSITE" id="PS50112">
    <property type="entry name" value="PAS"/>
    <property type="match status" value="1"/>
</dbReference>
<dbReference type="Pfam" id="PF02518">
    <property type="entry name" value="HATPase_c"/>
    <property type="match status" value="1"/>
</dbReference>
<feature type="transmembrane region" description="Helical" evidence="9">
    <location>
        <begin position="20"/>
        <end position="41"/>
    </location>
</feature>
<dbReference type="CDD" id="cd00082">
    <property type="entry name" value="HisKA"/>
    <property type="match status" value="1"/>
</dbReference>
<keyword evidence="9" id="KW-0472">Membrane</keyword>
<evidence type="ECO:0000256" key="8">
    <source>
        <dbReference type="ARBA" id="ARBA00069102"/>
    </source>
</evidence>
<reference evidence="13" key="1">
    <citation type="submission" date="2019-07" db="EMBL/GenBank/DDBJ databases">
        <title>Comparative genomics and systematics of Betaphycus gelatinus, Eucheuma denticulatum and Kappaphycus striatum (Solieriaceae:Rhodophyta) based on plastid genome.</title>
        <authorList>
            <person name="Zhang J."/>
            <person name="Liu N."/>
            <person name="Nur Meinita M.D."/>
            <person name="Wang X."/>
            <person name="Tang X."/>
            <person name="Wang G."/>
            <person name="Jin Y."/>
            <person name="Liu T."/>
        </authorList>
    </citation>
    <scope>NUCLEOTIDE SEQUENCE</scope>
</reference>
<dbReference type="AlphaFoldDB" id="A0A8E7PHG2"/>
<dbReference type="InterPro" id="IPR003594">
    <property type="entry name" value="HATPase_dom"/>
</dbReference>
<dbReference type="PROSITE" id="PS50885">
    <property type="entry name" value="HAMP"/>
    <property type="match status" value="1"/>
</dbReference>
<evidence type="ECO:0000259" key="11">
    <source>
        <dbReference type="PROSITE" id="PS50112"/>
    </source>
</evidence>
<keyword evidence="13" id="KW-0934">Plastid</keyword>
<feature type="domain" description="PAS" evidence="11">
    <location>
        <begin position="267"/>
        <end position="337"/>
    </location>
</feature>
<sequence length="636" mass="72516">MFTNISKWWANINLKTRLMVLMTLTVSLIMSGLTFWSLTTIQEDSIITDTRFCKDLGILFASNILNFLETNNHQELASFVEKIYLNTSSIRYILFFNTDGSLFLGLPAYSEKVQKLLQLHRNLFQLETQNFLFGIPLVKYNNIFHDHIIDITIPLTKNGKNFGSLDLGINSNPTLISSSKLIRNVSIAIFVSIWLMAVIGVAFNIFTITEPIKQLLVGVKNIASGNFNQRIDLPFDGELGDLILGFNEMAERLESYEKKNVDQLMLEKMKLEAIVDTITDGAILVDTDLRLLFINQIAVKALDCSNIDIIGKLIFHLFPKHVNEALLPALNNLVNSNYLSNFQYQTKEICINFDYNSKKILRFLLTAVLEHRNNVLTGVAIIVQDISREVNLNDAKNQFITNVSHELRTPLSNIGSFLETLLDYHNFLSLKQQMHFLKIANNETKRLSALVNDILDLSRLESEYAYTLVPIDLIDIINNAISSYELITNYNHVQLKIEYDPNIKLVWGNESSLLQVFINLISNSIKFTSMEGNIILRVYSLKSSYASQLYPNYSVQCPHIIRVEIIDEGIGIDKRDQKNIFDRFVRIENHIHVLEGTGLGLSIIKNILHKHNTNIMLQSDLLVGTSLWFDLVKADS</sequence>
<feature type="transmembrane region" description="Helical" evidence="9">
    <location>
        <begin position="185"/>
        <end position="206"/>
    </location>
</feature>
<evidence type="ECO:0000256" key="4">
    <source>
        <dbReference type="ARBA" id="ARBA00022553"/>
    </source>
</evidence>
<evidence type="ECO:0000256" key="3">
    <source>
        <dbReference type="ARBA" id="ARBA00012438"/>
    </source>
</evidence>
<dbReference type="SMART" id="SM00304">
    <property type="entry name" value="HAMP"/>
    <property type="match status" value="1"/>
</dbReference>
<evidence type="ECO:0000313" key="13">
    <source>
        <dbReference type="EMBL" id="QVY58289.1"/>
    </source>
</evidence>
<comment type="catalytic activity">
    <reaction evidence="1">
        <text>ATP + protein L-histidine = ADP + protein N-phospho-L-histidine.</text>
        <dbReference type="EC" id="2.7.13.3"/>
    </reaction>
</comment>
<evidence type="ECO:0000256" key="7">
    <source>
        <dbReference type="ARBA" id="ARBA00023012"/>
    </source>
</evidence>
<geneLocation type="plastid" evidence="13"/>
<dbReference type="EC" id="2.7.13.3" evidence="3"/>
<dbReference type="SMART" id="SM00388">
    <property type="entry name" value="HisKA"/>
    <property type="match status" value="1"/>
</dbReference>
<keyword evidence="9" id="KW-1133">Transmembrane helix</keyword>
<dbReference type="InterPro" id="IPR003660">
    <property type="entry name" value="HAMP_dom"/>
</dbReference>
<dbReference type="SMART" id="SM00091">
    <property type="entry name" value="PAS"/>
    <property type="match status" value="1"/>
</dbReference>
<dbReference type="Pfam" id="PF00512">
    <property type="entry name" value="HisKA"/>
    <property type="match status" value="1"/>
</dbReference>
<dbReference type="InterPro" id="IPR000014">
    <property type="entry name" value="PAS"/>
</dbReference>
<dbReference type="EMBL" id="MN240358">
    <property type="protein sequence ID" value="QVY58289.1"/>
    <property type="molecule type" value="Genomic_DNA"/>
</dbReference>
<organism evidence="13">
    <name type="scientific">Kappaphycus striatus</name>
    <dbReference type="NCBI Taxonomy" id="88410"/>
    <lineage>
        <taxon>Eukaryota</taxon>
        <taxon>Rhodophyta</taxon>
        <taxon>Florideophyceae</taxon>
        <taxon>Rhodymeniophycidae</taxon>
        <taxon>Gigartinales</taxon>
        <taxon>Solieriaceae</taxon>
        <taxon>Kappaphycus</taxon>
    </lineage>
</organism>
<evidence type="ECO:0000256" key="9">
    <source>
        <dbReference type="SAM" id="Phobius"/>
    </source>
</evidence>
<dbReference type="SMART" id="SM00387">
    <property type="entry name" value="HATPase_c"/>
    <property type="match status" value="1"/>
</dbReference>
<dbReference type="Pfam" id="PF00672">
    <property type="entry name" value="HAMP"/>
    <property type="match status" value="1"/>
</dbReference>
<dbReference type="PANTHER" id="PTHR43711:SF13">
    <property type="entry name" value="DRUG SENSORY PROTEIN A"/>
    <property type="match status" value="1"/>
</dbReference>
<feature type="domain" description="HAMP" evidence="12">
    <location>
        <begin position="206"/>
        <end position="258"/>
    </location>
</feature>
<dbReference type="InterPro" id="IPR005467">
    <property type="entry name" value="His_kinase_dom"/>
</dbReference>
<evidence type="ECO:0000259" key="10">
    <source>
        <dbReference type="PROSITE" id="PS50109"/>
    </source>
</evidence>
<evidence type="ECO:0000259" key="12">
    <source>
        <dbReference type="PROSITE" id="PS50885"/>
    </source>
</evidence>
<evidence type="ECO:0000256" key="6">
    <source>
        <dbReference type="ARBA" id="ARBA00022777"/>
    </source>
</evidence>
<dbReference type="InterPro" id="IPR003661">
    <property type="entry name" value="HisK_dim/P_dom"/>
</dbReference>
<dbReference type="GO" id="GO:0000155">
    <property type="term" value="F:phosphorelay sensor kinase activity"/>
    <property type="evidence" value="ECO:0007669"/>
    <property type="project" value="InterPro"/>
</dbReference>
<dbReference type="FunFam" id="1.10.287.130:FF:000001">
    <property type="entry name" value="Two-component sensor histidine kinase"/>
    <property type="match status" value="1"/>
</dbReference>
<dbReference type="PROSITE" id="PS50109">
    <property type="entry name" value="HIS_KIN"/>
    <property type="match status" value="1"/>
</dbReference>
<accession>A0A8E7PHG2</accession>
<protein>
    <recommendedName>
        <fullName evidence="8">Uncharacterized sensor-like histidine kinase ycf26</fullName>
        <ecNumber evidence="3">2.7.13.3</ecNumber>
    </recommendedName>
</protein>
<dbReference type="InterPro" id="IPR050736">
    <property type="entry name" value="Sensor_HK_Regulatory"/>
</dbReference>